<dbReference type="SUPFAM" id="SSF57850">
    <property type="entry name" value="RING/U-box"/>
    <property type="match status" value="1"/>
</dbReference>
<dbReference type="InterPro" id="IPR000315">
    <property type="entry name" value="Znf_B-box"/>
</dbReference>
<dbReference type="Gene3D" id="3.30.40.10">
    <property type="entry name" value="Zinc/RING finger domain, C3HC4 (zinc finger)"/>
    <property type="match status" value="1"/>
</dbReference>
<keyword evidence="5" id="KW-0175">Coiled coil</keyword>
<keyword evidence="9" id="KW-1185">Reference proteome</keyword>
<evidence type="ECO:0000256" key="1">
    <source>
        <dbReference type="ARBA" id="ARBA00022723"/>
    </source>
</evidence>
<feature type="compositionally biased region" description="Basic and acidic residues" evidence="6">
    <location>
        <begin position="357"/>
        <end position="366"/>
    </location>
</feature>
<dbReference type="InterPro" id="IPR013083">
    <property type="entry name" value="Znf_RING/FYVE/PHD"/>
</dbReference>
<proteinExistence type="predicted"/>
<keyword evidence="2 4" id="KW-0863">Zinc-finger</keyword>
<protein>
    <recommendedName>
        <fullName evidence="7">RING-type domain-containing protein</fullName>
    </recommendedName>
</protein>
<dbReference type="Gene3D" id="3.30.160.60">
    <property type="entry name" value="Classic Zinc Finger"/>
    <property type="match status" value="1"/>
</dbReference>
<evidence type="ECO:0000256" key="3">
    <source>
        <dbReference type="ARBA" id="ARBA00022833"/>
    </source>
</evidence>
<feature type="compositionally biased region" description="Acidic residues" evidence="6">
    <location>
        <begin position="381"/>
        <end position="422"/>
    </location>
</feature>
<dbReference type="PROSITE" id="PS50089">
    <property type="entry name" value="ZF_RING_2"/>
    <property type="match status" value="1"/>
</dbReference>
<sequence length="486" mass="53684">MECVSCSAEFVETEHLPRNLRCGHVCCSRCLQLMVTKHDVVDCPQCGCKQAVDSLEELPLSKGLLDAVKTIQELRVSCVGSTHEGDNINNMRVSCGGSIDQGDNTNLRRCCVGSTDQGDNINNMRRCCVGSTDQGDNTNLRRCCVGSTDQGDNINNMRRCCVGSTDQGDNTNLRRCCVGSTDQGDNTNLRSSTLHGGSLVSLQSQYQEVAHQLVPVISDGPCEDHGYYKVFYCLTCKVWICRDCTITEHPTRTCQVQSVSHGLNSMKHQVKEDIKKNIIASKSQLKAMKRFARVVDNHSDSFRNTVAKILQTLEENKRDRKTVSAACARLEANLKQLEEARGISEVKEMLSSFHVHQQSEHNKATTDTEQQQQQDDHQLEGDEEGDDGDDEGDNEGDEEGDNEGDEEGDEEGDNEGDEEGDDDKTINGGETQQDIEKELCTRCEEAASDLRTLVQELQALKDGPTNNTQQLNPSNPQQHTLPAPPP</sequence>
<evidence type="ECO:0000256" key="2">
    <source>
        <dbReference type="ARBA" id="ARBA00022771"/>
    </source>
</evidence>
<evidence type="ECO:0000313" key="8">
    <source>
        <dbReference type="EMBL" id="KAK4319775.1"/>
    </source>
</evidence>
<evidence type="ECO:0000256" key="4">
    <source>
        <dbReference type="PROSITE-ProRule" id="PRU00175"/>
    </source>
</evidence>
<comment type="caution">
    <text evidence="8">The sequence shown here is derived from an EMBL/GenBank/DDBJ whole genome shotgun (WGS) entry which is preliminary data.</text>
</comment>
<reference evidence="8" key="1">
    <citation type="submission" date="2023-11" db="EMBL/GenBank/DDBJ databases">
        <title>Genome assemblies of two species of porcelain crab, Petrolisthes cinctipes and Petrolisthes manimaculis (Anomura: Porcellanidae).</title>
        <authorList>
            <person name="Angst P."/>
        </authorList>
    </citation>
    <scope>NUCLEOTIDE SEQUENCE</scope>
    <source>
        <strain evidence="8">PB745_02</strain>
        <tissue evidence="8">Gill</tissue>
    </source>
</reference>
<evidence type="ECO:0000259" key="7">
    <source>
        <dbReference type="PROSITE" id="PS50089"/>
    </source>
</evidence>
<feature type="compositionally biased region" description="Polar residues" evidence="6">
    <location>
        <begin position="464"/>
        <end position="480"/>
    </location>
</feature>
<evidence type="ECO:0000256" key="6">
    <source>
        <dbReference type="SAM" id="MobiDB-lite"/>
    </source>
</evidence>
<feature type="region of interest" description="Disordered" evidence="6">
    <location>
        <begin position="353"/>
        <end position="440"/>
    </location>
</feature>
<name>A0AAE1UI15_9EUCA</name>
<evidence type="ECO:0000256" key="5">
    <source>
        <dbReference type="SAM" id="Coils"/>
    </source>
</evidence>
<feature type="domain" description="RING-type" evidence="7">
    <location>
        <begin position="3"/>
        <end position="46"/>
    </location>
</feature>
<organism evidence="8 9">
    <name type="scientific">Petrolisthes manimaculis</name>
    <dbReference type="NCBI Taxonomy" id="1843537"/>
    <lineage>
        <taxon>Eukaryota</taxon>
        <taxon>Metazoa</taxon>
        <taxon>Ecdysozoa</taxon>
        <taxon>Arthropoda</taxon>
        <taxon>Crustacea</taxon>
        <taxon>Multicrustacea</taxon>
        <taxon>Malacostraca</taxon>
        <taxon>Eumalacostraca</taxon>
        <taxon>Eucarida</taxon>
        <taxon>Decapoda</taxon>
        <taxon>Pleocyemata</taxon>
        <taxon>Anomura</taxon>
        <taxon>Galatheoidea</taxon>
        <taxon>Porcellanidae</taxon>
        <taxon>Petrolisthes</taxon>
    </lineage>
</organism>
<dbReference type="GO" id="GO:0008270">
    <property type="term" value="F:zinc ion binding"/>
    <property type="evidence" value="ECO:0007669"/>
    <property type="project" value="UniProtKB-KW"/>
</dbReference>
<accession>A0AAE1UI15</accession>
<gene>
    <name evidence="8" type="ORF">Pmani_009327</name>
</gene>
<keyword evidence="3" id="KW-0862">Zinc</keyword>
<dbReference type="Proteomes" id="UP001292094">
    <property type="component" value="Unassembled WGS sequence"/>
</dbReference>
<keyword evidence="1" id="KW-0479">Metal-binding</keyword>
<dbReference type="EMBL" id="JAWZYT010000727">
    <property type="protein sequence ID" value="KAK4319775.1"/>
    <property type="molecule type" value="Genomic_DNA"/>
</dbReference>
<dbReference type="Pfam" id="PF00643">
    <property type="entry name" value="zf-B_box"/>
    <property type="match status" value="1"/>
</dbReference>
<feature type="coiled-coil region" evidence="5">
    <location>
        <begin position="313"/>
        <end position="347"/>
    </location>
</feature>
<evidence type="ECO:0000313" key="9">
    <source>
        <dbReference type="Proteomes" id="UP001292094"/>
    </source>
</evidence>
<dbReference type="AlphaFoldDB" id="A0AAE1UI15"/>
<dbReference type="SUPFAM" id="SSF57845">
    <property type="entry name" value="B-box zinc-binding domain"/>
    <property type="match status" value="1"/>
</dbReference>
<feature type="region of interest" description="Disordered" evidence="6">
    <location>
        <begin position="458"/>
        <end position="486"/>
    </location>
</feature>
<dbReference type="InterPro" id="IPR001841">
    <property type="entry name" value="Znf_RING"/>
</dbReference>